<dbReference type="Gene3D" id="1.20.1720.10">
    <property type="entry name" value="Multidrug resistance protein D"/>
    <property type="match status" value="1"/>
</dbReference>
<dbReference type="PANTHER" id="PTHR42718:SF46">
    <property type="entry name" value="BLR6921 PROTEIN"/>
    <property type="match status" value="1"/>
</dbReference>
<evidence type="ECO:0000256" key="6">
    <source>
        <dbReference type="ARBA" id="ARBA00023136"/>
    </source>
</evidence>
<dbReference type="PRINTS" id="PR01036">
    <property type="entry name" value="TCRTETB"/>
</dbReference>
<feature type="transmembrane region" description="Helical" evidence="8">
    <location>
        <begin position="35"/>
        <end position="53"/>
    </location>
</feature>
<dbReference type="OrthoDB" id="9807274at2"/>
<feature type="transmembrane region" description="Helical" evidence="8">
    <location>
        <begin position="287"/>
        <end position="308"/>
    </location>
</feature>
<evidence type="ECO:0000256" key="4">
    <source>
        <dbReference type="ARBA" id="ARBA00022692"/>
    </source>
</evidence>
<dbReference type="PROSITE" id="PS50850">
    <property type="entry name" value="MFS"/>
    <property type="match status" value="1"/>
</dbReference>
<comment type="caution">
    <text evidence="10">The sequence shown here is derived from an EMBL/GenBank/DDBJ whole genome shotgun (WGS) entry which is preliminary data.</text>
</comment>
<dbReference type="SUPFAM" id="SSF103473">
    <property type="entry name" value="MFS general substrate transporter"/>
    <property type="match status" value="1"/>
</dbReference>
<comment type="subcellular location">
    <subcellularLocation>
        <location evidence="1">Cell membrane</location>
        <topology evidence="1">Multi-pass membrane protein</topology>
    </subcellularLocation>
</comment>
<dbReference type="InterPro" id="IPR011701">
    <property type="entry name" value="MFS"/>
</dbReference>
<evidence type="ECO:0000256" key="3">
    <source>
        <dbReference type="ARBA" id="ARBA00022475"/>
    </source>
</evidence>
<evidence type="ECO:0000313" key="11">
    <source>
        <dbReference type="Proteomes" id="UP000290849"/>
    </source>
</evidence>
<keyword evidence="11" id="KW-1185">Reference proteome</keyword>
<feature type="transmembrane region" description="Helical" evidence="8">
    <location>
        <begin position="187"/>
        <end position="209"/>
    </location>
</feature>
<protein>
    <submittedName>
        <fullName evidence="10">MFS transporter</fullName>
    </submittedName>
</protein>
<dbReference type="GO" id="GO:0022857">
    <property type="term" value="F:transmembrane transporter activity"/>
    <property type="evidence" value="ECO:0007669"/>
    <property type="project" value="InterPro"/>
</dbReference>
<feature type="compositionally biased region" description="Polar residues" evidence="7">
    <location>
        <begin position="1"/>
        <end position="14"/>
    </location>
</feature>
<dbReference type="CDD" id="cd17503">
    <property type="entry name" value="MFS_LmrB_MDR_like"/>
    <property type="match status" value="1"/>
</dbReference>
<accession>A0A4Q1HS17</accession>
<feature type="transmembrane region" description="Helical" evidence="8">
    <location>
        <begin position="221"/>
        <end position="238"/>
    </location>
</feature>
<dbReference type="PANTHER" id="PTHR42718">
    <property type="entry name" value="MAJOR FACILITATOR SUPERFAMILY MULTIDRUG TRANSPORTER MFSC"/>
    <property type="match status" value="1"/>
</dbReference>
<keyword evidence="2" id="KW-0813">Transport</keyword>
<reference evidence="10 11" key="1">
    <citation type="journal article" date="2017" name="Int. J. Syst. Evol. Microbiol.">
        <title>Achromobacter aloeverae sp. nov., isolated from the root of Aloe vera (L.) Burm.f.</title>
        <authorList>
            <person name="Kuncharoen N."/>
            <person name="Muramatsu Y."/>
            <person name="Shibata C."/>
            <person name="Kamakura Y."/>
            <person name="Nakagawa Y."/>
            <person name="Tanasupawat S."/>
        </authorList>
    </citation>
    <scope>NUCLEOTIDE SEQUENCE [LARGE SCALE GENOMIC DNA]</scope>
    <source>
        <strain evidence="10 11">AVA-1</strain>
    </source>
</reference>
<feature type="transmembrane region" description="Helical" evidence="8">
    <location>
        <begin position="244"/>
        <end position="266"/>
    </location>
</feature>
<dbReference type="RefSeq" id="WP_129149289.1">
    <property type="nucleotide sequence ID" value="NZ_JBHSDO010000006.1"/>
</dbReference>
<evidence type="ECO:0000256" key="7">
    <source>
        <dbReference type="SAM" id="MobiDB-lite"/>
    </source>
</evidence>
<dbReference type="InterPro" id="IPR020846">
    <property type="entry name" value="MFS_dom"/>
</dbReference>
<feature type="transmembrane region" description="Helical" evidence="8">
    <location>
        <begin position="105"/>
        <end position="123"/>
    </location>
</feature>
<proteinExistence type="predicted"/>
<feature type="transmembrane region" description="Helical" evidence="8">
    <location>
        <begin position="358"/>
        <end position="386"/>
    </location>
</feature>
<dbReference type="Pfam" id="PF07690">
    <property type="entry name" value="MFS_1"/>
    <property type="match status" value="1"/>
</dbReference>
<dbReference type="Gene3D" id="1.20.1250.20">
    <property type="entry name" value="MFS general substrate transporter like domains"/>
    <property type="match status" value="1"/>
</dbReference>
<evidence type="ECO:0000256" key="5">
    <source>
        <dbReference type="ARBA" id="ARBA00022989"/>
    </source>
</evidence>
<feature type="domain" description="Major facilitator superfamily (MFS) profile" evidence="9">
    <location>
        <begin position="35"/>
        <end position="482"/>
    </location>
</feature>
<dbReference type="InterPro" id="IPR036259">
    <property type="entry name" value="MFS_trans_sf"/>
</dbReference>
<feature type="transmembrane region" description="Helical" evidence="8">
    <location>
        <begin position="129"/>
        <end position="147"/>
    </location>
</feature>
<dbReference type="AlphaFoldDB" id="A0A4Q1HS17"/>
<keyword evidence="5 8" id="KW-1133">Transmembrane helix</keyword>
<feature type="transmembrane region" description="Helical" evidence="8">
    <location>
        <begin position="159"/>
        <end position="181"/>
    </location>
</feature>
<evidence type="ECO:0000256" key="8">
    <source>
        <dbReference type="SAM" id="Phobius"/>
    </source>
</evidence>
<keyword evidence="6 8" id="KW-0472">Membrane</keyword>
<evidence type="ECO:0000313" key="10">
    <source>
        <dbReference type="EMBL" id="RXN93333.1"/>
    </source>
</evidence>
<feature type="region of interest" description="Disordered" evidence="7">
    <location>
        <begin position="1"/>
        <end position="31"/>
    </location>
</feature>
<gene>
    <name evidence="10" type="ORF">C7R54_06475</name>
</gene>
<dbReference type="EMBL" id="PYAL01000001">
    <property type="protein sequence ID" value="RXN93333.1"/>
    <property type="molecule type" value="Genomic_DNA"/>
</dbReference>
<evidence type="ECO:0000259" key="9">
    <source>
        <dbReference type="PROSITE" id="PS50850"/>
    </source>
</evidence>
<organism evidence="10 11">
    <name type="scientific">Achromobacter aloeverae</name>
    <dbReference type="NCBI Taxonomy" id="1750518"/>
    <lineage>
        <taxon>Bacteria</taxon>
        <taxon>Pseudomonadati</taxon>
        <taxon>Pseudomonadota</taxon>
        <taxon>Betaproteobacteria</taxon>
        <taxon>Burkholderiales</taxon>
        <taxon>Alcaligenaceae</taxon>
        <taxon>Achromobacter</taxon>
    </lineage>
</organism>
<feature type="compositionally biased region" description="Low complexity" evidence="7">
    <location>
        <begin position="15"/>
        <end position="31"/>
    </location>
</feature>
<keyword evidence="3" id="KW-1003">Cell membrane</keyword>
<dbReference type="GO" id="GO:0005886">
    <property type="term" value="C:plasma membrane"/>
    <property type="evidence" value="ECO:0007669"/>
    <property type="project" value="UniProtKB-SubCell"/>
</dbReference>
<sequence>MAVQATHPQGPSRQGPSDPAGDAPGPGDPSKGKGVAWLVAGAFFMEMLDSTIITTALPEMARTFGVRPADMSIGMSAYLLALAVFIPISGWVADRYGSRKVFGGALALFTFASILCGLSQSLLQFTAARVLQGLGGAMMVPVGRLAVLRATPKNELVRAIAIITWPGLAAPVVGPLVGGLITTYLGWHWIFFLNVPLGLAGMLLTQRLVHGEAGGRRPFDLWGFILTGVGCSVFMYAMDLCGELNVSLPSVAVLLAVAVAALALSVRHLRKAAHPLVDLTALRYPTFAVTVYGGSLFRIAIGSAPFLLPLMFQVGFGLTPVQAGSLMLALFAGNLAMKPGTGWVMRTFGFRRVLVANGLLVALGFAGCAMLGAGTPFWLTCALLFFCGMCRSMQFTALNTLGFADVPRDAMTGATTLFSACQQLNAGMGIAFGAIALRAAEWATGMAGATPGPREFRLALAAAAVLALLAIVDSVRLRADAGAAISGHNKPKAA</sequence>
<feature type="transmembrane region" description="Helical" evidence="8">
    <location>
        <begin position="73"/>
        <end position="93"/>
    </location>
</feature>
<evidence type="ECO:0000256" key="1">
    <source>
        <dbReference type="ARBA" id="ARBA00004651"/>
    </source>
</evidence>
<evidence type="ECO:0000256" key="2">
    <source>
        <dbReference type="ARBA" id="ARBA00022448"/>
    </source>
</evidence>
<feature type="transmembrane region" description="Helical" evidence="8">
    <location>
        <begin position="314"/>
        <end position="337"/>
    </location>
</feature>
<keyword evidence="4 8" id="KW-0812">Transmembrane</keyword>
<name>A0A4Q1HS17_9BURK</name>
<dbReference type="Proteomes" id="UP000290849">
    <property type="component" value="Unassembled WGS sequence"/>
</dbReference>